<name>A0A645BNQ5_9ZZZZ</name>
<gene>
    <name evidence="1" type="ORF">SDC9_113921</name>
</gene>
<comment type="caution">
    <text evidence="1">The sequence shown here is derived from an EMBL/GenBank/DDBJ whole genome shotgun (WGS) entry which is preliminary data.</text>
</comment>
<evidence type="ECO:0000313" key="1">
    <source>
        <dbReference type="EMBL" id="MPM67006.1"/>
    </source>
</evidence>
<protein>
    <submittedName>
        <fullName evidence="1">Uncharacterized protein</fullName>
    </submittedName>
</protein>
<accession>A0A645BNQ5</accession>
<reference evidence="1" key="1">
    <citation type="submission" date="2019-08" db="EMBL/GenBank/DDBJ databases">
        <authorList>
            <person name="Kucharzyk K."/>
            <person name="Murdoch R.W."/>
            <person name="Higgins S."/>
            <person name="Loffler F."/>
        </authorList>
    </citation>
    <scope>NUCLEOTIDE SEQUENCE</scope>
</reference>
<dbReference type="AlphaFoldDB" id="A0A645BNQ5"/>
<dbReference type="EMBL" id="VSSQ01021428">
    <property type="protein sequence ID" value="MPM67006.1"/>
    <property type="molecule type" value="Genomic_DNA"/>
</dbReference>
<sequence length="175" mass="19478">MSHELAERFWILLPVFGLAYEVCVQSHQHFAPILAGIAVERRMVGRNVGQLQLRVGMQIDRSVLFDHTRGFRFIHDGEALTDACFLRVFFDDVMRQTVQSTNAVADIGQEPFFFDEAGDAGGKIVYGRVDQGDDEDLLIVIQISVEDQLGCQRRKGVGLAAAWDGRNTHPAGGVF</sequence>
<proteinExistence type="predicted"/>
<organism evidence="1">
    <name type="scientific">bioreactor metagenome</name>
    <dbReference type="NCBI Taxonomy" id="1076179"/>
    <lineage>
        <taxon>unclassified sequences</taxon>
        <taxon>metagenomes</taxon>
        <taxon>ecological metagenomes</taxon>
    </lineage>
</organism>